<comment type="caution">
    <text evidence="1">The sequence shown here is derived from an EMBL/GenBank/DDBJ whole genome shotgun (WGS) entry which is preliminary data.</text>
</comment>
<keyword evidence="2" id="KW-1185">Reference proteome</keyword>
<sequence>MVIGLAHQIRQVRRLIELPEQPLKEFVARLDVSAPGSSSKVRKGAPDLLNRLLHSLAPRPKGSPY</sequence>
<accession>A0A8J2FPJ2</accession>
<evidence type="ECO:0000313" key="2">
    <source>
        <dbReference type="Proteomes" id="UP000663859"/>
    </source>
</evidence>
<name>A0A8J2FPJ2_9BACT</name>
<dbReference type="EMBL" id="CAJNOB010000047">
    <property type="protein sequence ID" value="CAF0703171.1"/>
    <property type="molecule type" value="Genomic_DNA"/>
</dbReference>
<organism evidence="1 2">
    <name type="scientific">Candidatus Methylacidithermus pantelleriae</name>
    <dbReference type="NCBI Taxonomy" id="2744239"/>
    <lineage>
        <taxon>Bacteria</taxon>
        <taxon>Pseudomonadati</taxon>
        <taxon>Verrucomicrobiota</taxon>
        <taxon>Methylacidiphilae</taxon>
        <taxon>Methylacidiphilales</taxon>
        <taxon>Methylacidiphilaceae</taxon>
        <taxon>Candidatus Methylacidithermus</taxon>
    </lineage>
</organism>
<dbReference type="Proteomes" id="UP000663859">
    <property type="component" value="Unassembled WGS sequence"/>
</dbReference>
<reference evidence="1" key="1">
    <citation type="submission" date="2021-02" db="EMBL/GenBank/DDBJ databases">
        <authorList>
            <person name="Cremers G."/>
            <person name="Picone N."/>
        </authorList>
    </citation>
    <scope>NUCLEOTIDE SEQUENCE</scope>
    <source>
        <strain evidence="1">PQ17</strain>
    </source>
</reference>
<dbReference type="AlphaFoldDB" id="A0A8J2FPJ2"/>
<evidence type="ECO:0000313" key="1">
    <source>
        <dbReference type="EMBL" id="CAF0703171.1"/>
    </source>
</evidence>
<gene>
    <name evidence="1" type="ORF">MPNT_510011</name>
</gene>
<proteinExistence type="predicted"/>
<protein>
    <submittedName>
        <fullName evidence="1">Uncharacterized protein</fullName>
    </submittedName>
</protein>